<dbReference type="Proteomes" id="UP000220034">
    <property type="component" value="Unassembled WGS sequence"/>
</dbReference>
<protein>
    <submittedName>
        <fullName evidence="1">3-hydroxyacyl-[acyl-carrier-protein] dehydratase</fullName>
    </submittedName>
</protein>
<dbReference type="Gene3D" id="3.10.129.10">
    <property type="entry name" value="Hotdog Thioesterase"/>
    <property type="match status" value="1"/>
</dbReference>
<proteinExistence type="predicted"/>
<dbReference type="SUPFAM" id="SSF54637">
    <property type="entry name" value="Thioesterase/thiol ester dehydrase-isomerase"/>
    <property type="match status" value="1"/>
</dbReference>
<keyword evidence="2" id="KW-1185">Reference proteome</keyword>
<dbReference type="AlphaFoldDB" id="A0A2C9CUR6"/>
<dbReference type="EMBL" id="OCTN01000007">
    <property type="protein sequence ID" value="SOH94997.1"/>
    <property type="molecule type" value="Genomic_DNA"/>
</dbReference>
<accession>A0A2C9CUR6</accession>
<dbReference type="RefSeq" id="WP_097931103.1">
    <property type="nucleotide sequence ID" value="NZ_OCTN01000007.1"/>
</dbReference>
<name>A0A2C9CUR6_9RHOB</name>
<dbReference type="OrthoDB" id="9812842at2"/>
<reference evidence="2" key="1">
    <citation type="submission" date="2017-09" db="EMBL/GenBank/DDBJ databases">
        <authorList>
            <person name="Varghese N."/>
            <person name="Submissions S."/>
        </authorList>
    </citation>
    <scope>NUCLEOTIDE SEQUENCE [LARGE SCALE GENOMIC DNA]</scope>
    <source>
        <strain evidence="2">C7</strain>
    </source>
</reference>
<evidence type="ECO:0000313" key="1">
    <source>
        <dbReference type="EMBL" id="SOH94997.1"/>
    </source>
</evidence>
<dbReference type="InterPro" id="IPR029069">
    <property type="entry name" value="HotDog_dom_sf"/>
</dbReference>
<sequence length="159" mass="17263">MNVSTQISHDTAEPLRGAALQAILPQRFPFLLLDRIDTWQPMRHATGCKAVGSVEPYLLHNGETEWPMPFVIESLGQLAIALFNLSQPDGTAPKVLLGNVSGVTYHAPIPLGSHLDLEVRIERVIDDQFIASGIARLHGAPCMEMDSLICKILNEGAGS</sequence>
<organism evidence="1 2">
    <name type="scientific">Pontivivens marinum</name>
    <dbReference type="NCBI Taxonomy" id="1690039"/>
    <lineage>
        <taxon>Bacteria</taxon>
        <taxon>Pseudomonadati</taxon>
        <taxon>Pseudomonadota</taxon>
        <taxon>Alphaproteobacteria</taxon>
        <taxon>Rhodobacterales</taxon>
        <taxon>Paracoccaceae</taxon>
        <taxon>Pontivivens</taxon>
    </lineage>
</organism>
<evidence type="ECO:0000313" key="2">
    <source>
        <dbReference type="Proteomes" id="UP000220034"/>
    </source>
</evidence>
<gene>
    <name evidence="1" type="ORF">SAMN06273572_10718</name>
</gene>